<feature type="transmembrane region" description="Helical" evidence="8">
    <location>
        <begin position="403"/>
        <end position="424"/>
    </location>
</feature>
<evidence type="ECO:0000256" key="4">
    <source>
        <dbReference type="ARBA" id="ARBA00022679"/>
    </source>
</evidence>
<dbReference type="GO" id="GO:0009103">
    <property type="term" value="P:lipopolysaccharide biosynthetic process"/>
    <property type="evidence" value="ECO:0007669"/>
    <property type="project" value="UniProtKB-ARBA"/>
</dbReference>
<proteinExistence type="predicted"/>
<keyword evidence="7 8" id="KW-0472">Membrane</keyword>
<evidence type="ECO:0000313" key="10">
    <source>
        <dbReference type="EMBL" id="KKU60986.1"/>
    </source>
</evidence>
<keyword evidence="3" id="KW-0328">Glycosyltransferase</keyword>
<name>A0A0G1RV51_9BACT</name>
<evidence type="ECO:0000256" key="7">
    <source>
        <dbReference type="ARBA" id="ARBA00023136"/>
    </source>
</evidence>
<feature type="transmembrane region" description="Helical" evidence="8">
    <location>
        <begin position="7"/>
        <end position="25"/>
    </location>
</feature>
<sequence length="576" mass="65671">MRVFLKSSRFWLSLIIIIGAWLRFYKLGQVPSGFVNDEADFGYNAYSLIKTAKDEFGQSWPIIFRSFGDGKMPVYFYLTLPSVLIFGLTEFAVRFPSALFGSLTVLLVYFLTKELFHSRSGVAPNNLVTRNSKLVSLLAAGVLAISPWHIHFSRAAFEANLGLFWVTLGSWLFFRSTGRKQFSWLLLSFISFTLAIFSYHAPRIFVPLWLFFLMTYFRRKLSLAKTLLAAALIVFLPWLWLSFSSSSLNRAKGITIFHPQSGITARIEQKITESKGQSLWLIRLFHNKPVEYSLDAFRRYASHFDLDFLFFSGDPNRPRYRAPDVGQWLWVTLPFFFVGLYLAVKNKFWPLLGWLILAPLPSALTFETPSAIRSLLMVVPMAVIVALGVAAALKFLAKIKPRFFSLAFFAALAAAAIYNLIFYLDAYFIHLPVHQPYEWQGGYKQLVERVDKLMPLYKKAIITDARGTAYIYFLFYNQYDPARWQAQASQALTAPDKFGYTTIRKLDNLYFEGGTCPANPDSWPEGAGVPEADVLYVCTEEHHPEDLLAKGVLKKIDTIYFDDGQPAFVLMAIPSE</sequence>
<feature type="transmembrane region" description="Helical" evidence="8">
    <location>
        <begin position="132"/>
        <end position="150"/>
    </location>
</feature>
<dbReference type="EMBL" id="LCNT01000005">
    <property type="protein sequence ID" value="KKU60986.1"/>
    <property type="molecule type" value="Genomic_DNA"/>
</dbReference>
<protein>
    <recommendedName>
        <fullName evidence="9">Glycosyltransferase RgtA/B/C/D-like domain-containing protein</fullName>
    </recommendedName>
</protein>
<evidence type="ECO:0000313" key="11">
    <source>
        <dbReference type="Proteomes" id="UP000033860"/>
    </source>
</evidence>
<feature type="transmembrane region" description="Helical" evidence="8">
    <location>
        <begin position="91"/>
        <end position="111"/>
    </location>
</feature>
<dbReference type="PANTHER" id="PTHR33908:SF11">
    <property type="entry name" value="MEMBRANE PROTEIN"/>
    <property type="match status" value="1"/>
</dbReference>
<evidence type="ECO:0000256" key="6">
    <source>
        <dbReference type="ARBA" id="ARBA00022989"/>
    </source>
</evidence>
<organism evidence="10 11">
    <name type="scientific">Candidatus Beckwithbacteria bacterium GW2011_GWB1_47_15</name>
    <dbReference type="NCBI Taxonomy" id="1618371"/>
    <lineage>
        <taxon>Bacteria</taxon>
        <taxon>Candidatus Beckwithiibacteriota</taxon>
    </lineage>
</organism>
<keyword evidence="4" id="KW-0808">Transferase</keyword>
<evidence type="ECO:0000256" key="2">
    <source>
        <dbReference type="ARBA" id="ARBA00022475"/>
    </source>
</evidence>
<gene>
    <name evidence="10" type="ORF">UX85_C0005G0024</name>
</gene>
<feature type="transmembrane region" description="Helical" evidence="8">
    <location>
        <begin position="181"/>
        <end position="201"/>
    </location>
</feature>
<dbReference type="Pfam" id="PF13231">
    <property type="entry name" value="PMT_2"/>
    <property type="match status" value="1"/>
</dbReference>
<dbReference type="Proteomes" id="UP000033860">
    <property type="component" value="Unassembled WGS sequence"/>
</dbReference>
<feature type="transmembrane region" description="Helical" evidence="8">
    <location>
        <begin position="375"/>
        <end position="397"/>
    </location>
</feature>
<keyword evidence="5 8" id="KW-0812">Transmembrane</keyword>
<feature type="transmembrane region" description="Helical" evidence="8">
    <location>
        <begin position="156"/>
        <end position="174"/>
    </location>
</feature>
<evidence type="ECO:0000256" key="8">
    <source>
        <dbReference type="SAM" id="Phobius"/>
    </source>
</evidence>
<dbReference type="InterPro" id="IPR050297">
    <property type="entry name" value="LipidA_mod_glycosyltrf_83"/>
</dbReference>
<dbReference type="GO" id="GO:0016763">
    <property type="term" value="F:pentosyltransferase activity"/>
    <property type="evidence" value="ECO:0007669"/>
    <property type="project" value="TreeGrafter"/>
</dbReference>
<dbReference type="PANTHER" id="PTHR33908">
    <property type="entry name" value="MANNOSYLTRANSFERASE YKCB-RELATED"/>
    <property type="match status" value="1"/>
</dbReference>
<dbReference type="InterPro" id="IPR038731">
    <property type="entry name" value="RgtA/B/C-like"/>
</dbReference>
<comment type="subcellular location">
    <subcellularLocation>
        <location evidence="1">Cell membrane</location>
        <topology evidence="1">Multi-pass membrane protein</topology>
    </subcellularLocation>
</comment>
<evidence type="ECO:0000259" key="9">
    <source>
        <dbReference type="Pfam" id="PF13231"/>
    </source>
</evidence>
<evidence type="ECO:0000256" key="3">
    <source>
        <dbReference type="ARBA" id="ARBA00022676"/>
    </source>
</evidence>
<dbReference type="AlphaFoldDB" id="A0A0G1RV51"/>
<feature type="domain" description="Glycosyltransferase RgtA/B/C/D-like" evidence="9">
    <location>
        <begin position="73"/>
        <end position="240"/>
    </location>
</feature>
<reference evidence="10 11" key="1">
    <citation type="journal article" date="2015" name="Nature">
        <title>rRNA introns, odd ribosomes, and small enigmatic genomes across a large radiation of phyla.</title>
        <authorList>
            <person name="Brown C.T."/>
            <person name="Hug L.A."/>
            <person name="Thomas B.C."/>
            <person name="Sharon I."/>
            <person name="Castelle C.J."/>
            <person name="Singh A."/>
            <person name="Wilkins M.J."/>
            <person name="Williams K.H."/>
            <person name="Banfield J.F."/>
        </authorList>
    </citation>
    <scope>NUCLEOTIDE SEQUENCE [LARGE SCALE GENOMIC DNA]</scope>
</reference>
<keyword evidence="2" id="KW-1003">Cell membrane</keyword>
<evidence type="ECO:0000256" key="1">
    <source>
        <dbReference type="ARBA" id="ARBA00004651"/>
    </source>
</evidence>
<accession>A0A0G1RV51</accession>
<feature type="transmembrane region" description="Helical" evidence="8">
    <location>
        <begin position="325"/>
        <end position="342"/>
    </location>
</feature>
<comment type="caution">
    <text evidence="10">The sequence shown here is derived from an EMBL/GenBank/DDBJ whole genome shotgun (WGS) entry which is preliminary data.</text>
</comment>
<evidence type="ECO:0000256" key="5">
    <source>
        <dbReference type="ARBA" id="ARBA00022692"/>
    </source>
</evidence>
<dbReference type="GO" id="GO:0005886">
    <property type="term" value="C:plasma membrane"/>
    <property type="evidence" value="ECO:0007669"/>
    <property type="project" value="UniProtKB-SubCell"/>
</dbReference>
<feature type="transmembrane region" description="Helical" evidence="8">
    <location>
        <begin position="221"/>
        <end position="241"/>
    </location>
</feature>
<keyword evidence="6 8" id="KW-1133">Transmembrane helix</keyword>